<dbReference type="SMART" id="SM00487">
    <property type="entry name" value="DEXDc"/>
    <property type="match status" value="1"/>
</dbReference>
<keyword evidence="2 5" id="KW-0067">ATP-binding</keyword>
<dbReference type="Proteomes" id="UP001049200">
    <property type="component" value="Unassembled WGS sequence"/>
</dbReference>
<comment type="caution">
    <text evidence="5">The sequence shown here is derived from an EMBL/GenBank/DDBJ whole genome shotgun (WGS) entry which is preliminary data.</text>
</comment>
<feature type="domain" description="Helicase ATP-binding" evidence="3">
    <location>
        <begin position="128"/>
        <end position="293"/>
    </location>
</feature>
<evidence type="ECO:0000313" key="5">
    <source>
        <dbReference type="EMBL" id="MBV4524396.1"/>
    </source>
</evidence>
<dbReference type="GO" id="GO:0004386">
    <property type="term" value="F:helicase activity"/>
    <property type="evidence" value="ECO:0007669"/>
    <property type="project" value="UniProtKB-KW"/>
</dbReference>
<evidence type="ECO:0000313" key="6">
    <source>
        <dbReference type="Proteomes" id="UP001049200"/>
    </source>
</evidence>
<sequence length="598" mass="67046">MGRQTVSDGQANEAIAMSYGQVAFDGRYWHVKCEPQVRSRLKRVFPRAPQEAAEVIRLLASAENSRELLWFLQRYPMAMPPETASALDMLASQHVQMETSLADLLAGRKAIPPFELAKPARDYQRFAATQTEIRGGLLVADDLGLGKTVTAMCLMAVAGNLPAVVVYPASLPNHWPEKLAEFLPNLRVHHVNSGKPYDLIKKPGQRRKDLWDTLPDVILVSYHKLRGWAEVLGEIAQYAVFEECQQLRNPDSEIYRACQYLAAHVNLRMGLTATPIYNYGGEFYFVVNVLTPDALGGWDEFLREWCERDNDGKPRLKDSIAFGEYLRREGIMLRRTRREVGRELPALSKIAHEIEFDAKVMDSIAGDAIALAKTIMAANEQHRGQKMKAAGDLDLLVRHATGVAKAPHVADFVKLLLETEQRVMLFGWHRDVYEIWKERLAEFNPVMYTGSESANQKQAAKEAFVNGDSRVMLISLRAGAGVDGLQHGCSTVVFGELDWSPGVHEQCMGRLHRDGQTEPVMAYYLLSDEGSDPIVSDVLGVKREQIEGVRNPQDDLLQRLDVGENHLRSLAEKYLKDNNVVLPAAEPATPIRKQLELV</sequence>
<keyword evidence="2 5" id="KW-0547">Nucleotide-binding</keyword>
<keyword evidence="1" id="KW-0378">Hydrolase</keyword>
<reference evidence="5" key="1">
    <citation type="submission" date="2021-06" db="EMBL/GenBank/DDBJ databases">
        <title>Updating the genus Pseudomonas: Description of 43 new species and partition of the Pseudomonas putida group.</title>
        <authorList>
            <person name="Girard L."/>
            <person name="Lood C."/>
            <person name="Vandamme P."/>
            <person name="Rokni-Zadeh H."/>
            <person name="Van Noort V."/>
            <person name="Hofte M."/>
            <person name="Lavigne R."/>
            <person name="De Mot R."/>
        </authorList>
    </citation>
    <scope>NUCLEOTIDE SEQUENCE</scope>
    <source>
        <strain evidence="5">SWRI74</strain>
    </source>
</reference>
<dbReference type="PROSITE" id="PS51194">
    <property type="entry name" value="HELICASE_CTER"/>
    <property type="match status" value="1"/>
</dbReference>
<dbReference type="SMART" id="SM00490">
    <property type="entry name" value="HELICc"/>
    <property type="match status" value="1"/>
</dbReference>
<gene>
    <name evidence="5" type="ORF">KVG88_30440</name>
</gene>
<dbReference type="InterPro" id="IPR014001">
    <property type="entry name" value="Helicase_ATP-bd"/>
</dbReference>
<dbReference type="PROSITE" id="PS51192">
    <property type="entry name" value="HELICASE_ATP_BIND_1"/>
    <property type="match status" value="1"/>
</dbReference>
<dbReference type="Pfam" id="PF00271">
    <property type="entry name" value="Helicase_C"/>
    <property type="match status" value="1"/>
</dbReference>
<protein>
    <submittedName>
        <fullName evidence="5">DEAD/DEAH box helicase</fullName>
    </submittedName>
</protein>
<evidence type="ECO:0000259" key="3">
    <source>
        <dbReference type="PROSITE" id="PS51192"/>
    </source>
</evidence>
<evidence type="ECO:0000256" key="2">
    <source>
        <dbReference type="ARBA" id="ARBA00022806"/>
    </source>
</evidence>
<dbReference type="PANTHER" id="PTHR45766:SF6">
    <property type="entry name" value="SWI_SNF-RELATED MATRIX-ASSOCIATED ACTIN-DEPENDENT REGULATOR OF CHROMATIN SUBFAMILY A-LIKE PROTEIN 1"/>
    <property type="match status" value="1"/>
</dbReference>
<evidence type="ECO:0000259" key="4">
    <source>
        <dbReference type="PROSITE" id="PS51194"/>
    </source>
</evidence>
<dbReference type="EMBL" id="JAHSTU010000014">
    <property type="protein sequence ID" value="MBV4524396.1"/>
    <property type="molecule type" value="Genomic_DNA"/>
</dbReference>
<accession>A0ABS6QZP9</accession>
<keyword evidence="2 5" id="KW-0347">Helicase</keyword>
<keyword evidence="6" id="KW-1185">Reference proteome</keyword>
<feature type="domain" description="Helicase C-terminal" evidence="4">
    <location>
        <begin position="411"/>
        <end position="557"/>
    </location>
</feature>
<dbReference type="Pfam" id="PF00176">
    <property type="entry name" value="SNF2-rel_dom"/>
    <property type="match status" value="1"/>
</dbReference>
<dbReference type="CDD" id="cd18793">
    <property type="entry name" value="SF2_C_SNF"/>
    <property type="match status" value="1"/>
</dbReference>
<organism evidence="5 6">
    <name type="scientific">Pseudomonas azerbaijanoccidentalis</name>
    <dbReference type="NCBI Taxonomy" id="2842347"/>
    <lineage>
        <taxon>Bacteria</taxon>
        <taxon>Pseudomonadati</taxon>
        <taxon>Pseudomonadota</taxon>
        <taxon>Gammaproteobacteria</taxon>
        <taxon>Pseudomonadales</taxon>
        <taxon>Pseudomonadaceae</taxon>
        <taxon>Pseudomonas</taxon>
    </lineage>
</organism>
<name>A0ABS6QZP9_9PSED</name>
<evidence type="ECO:0000256" key="1">
    <source>
        <dbReference type="ARBA" id="ARBA00022801"/>
    </source>
</evidence>
<dbReference type="InterPro" id="IPR001650">
    <property type="entry name" value="Helicase_C-like"/>
</dbReference>
<dbReference type="InterPro" id="IPR000330">
    <property type="entry name" value="SNF2_N"/>
</dbReference>
<dbReference type="InterPro" id="IPR049730">
    <property type="entry name" value="SNF2/RAD54-like_C"/>
</dbReference>
<dbReference type="PANTHER" id="PTHR45766">
    <property type="entry name" value="DNA ANNEALING HELICASE AND ENDONUCLEASE ZRANB3 FAMILY MEMBER"/>
    <property type="match status" value="1"/>
</dbReference>
<proteinExistence type="predicted"/>